<protein>
    <submittedName>
        <fullName evidence="2">Uncharacterized protein</fullName>
    </submittedName>
</protein>
<gene>
    <name evidence="2" type="ORF">M9458_028408</name>
</gene>
<feature type="non-terminal residue" evidence="2">
    <location>
        <position position="92"/>
    </location>
</feature>
<dbReference type="EMBL" id="JAMKFB020000014">
    <property type="protein sequence ID" value="KAL0176078.1"/>
    <property type="molecule type" value="Genomic_DNA"/>
</dbReference>
<keyword evidence="1" id="KW-0175">Coiled coil</keyword>
<accession>A0ABD0PPV4</accession>
<sequence length="92" mass="10508">VEQASLSSEHAAVLARCNESELRCAALEAESRVWLKEKEGSVMRLEAVRRDHERLTALQQRQETELEELLVKHSQLKSSSRSLEAQYKDTEA</sequence>
<keyword evidence="3" id="KW-1185">Reference proteome</keyword>
<evidence type="ECO:0000313" key="3">
    <source>
        <dbReference type="Proteomes" id="UP001529510"/>
    </source>
</evidence>
<comment type="caution">
    <text evidence="2">The sequence shown here is derived from an EMBL/GenBank/DDBJ whole genome shotgun (WGS) entry which is preliminary data.</text>
</comment>
<proteinExistence type="predicted"/>
<dbReference type="AlphaFoldDB" id="A0ABD0PPV4"/>
<evidence type="ECO:0000256" key="1">
    <source>
        <dbReference type="SAM" id="Coils"/>
    </source>
</evidence>
<name>A0ABD0PPV4_CIRMR</name>
<reference evidence="2 3" key="1">
    <citation type="submission" date="2024-05" db="EMBL/GenBank/DDBJ databases">
        <title>Genome sequencing and assembly of Indian major carp, Cirrhinus mrigala (Hamilton, 1822).</title>
        <authorList>
            <person name="Mohindra V."/>
            <person name="Chowdhury L.M."/>
            <person name="Lal K."/>
            <person name="Jena J.K."/>
        </authorList>
    </citation>
    <scope>NUCLEOTIDE SEQUENCE [LARGE SCALE GENOMIC DNA]</scope>
    <source>
        <strain evidence="2">CM1030</strain>
        <tissue evidence="2">Blood</tissue>
    </source>
</reference>
<feature type="non-terminal residue" evidence="2">
    <location>
        <position position="1"/>
    </location>
</feature>
<evidence type="ECO:0000313" key="2">
    <source>
        <dbReference type="EMBL" id="KAL0176078.1"/>
    </source>
</evidence>
<dbReference type="Proteomes" id="UP001529510">
    <property type="component" value="Unassembled WGS sequence"/>
</dbReference>
<organism evidence="2 3">
    <name type="scientific">Cirrhinus mrigala</name>
    <name type="common">Mrigala</name>
    <dbReference type="NCBI Taxonomy" id="683832"/>
    <lineage>
        <taxon>Eukaryota</taxon>
        <taxon>Metazoa</taxon>
        <taxon>Chordata</taxon>
        <taxon>Craniata</taxon>
        <taxon>Vertebrata</taxon>
        <taxon>Euteleostomi</taxon>
        <taxon>Actinopterygii</taxon>
        <taxon>Neopterygii</taxon>
        <taxon>Teleostei</taxon>
        <taxon>Ostariophysi</taxon>
        <taxon>Cypriniformes</taxon>
        <taxon>Cyprinidae</taxon>
        <taxon>Labeoninae</taxon>
        <taxon>Labeonini</taxon>
        <taxon>Cirrhinus</taxon>
    </lineage>
</organism>
<feature type="coiled-coil region" evidence="1">
    <location>
        <begin position="45"/>
        <end position="86"/>
    </location>
</feature>